<evidence type="ECO:0000313" key="5">
    <source>
        <dbReference type="Proteomes" id="UP000602260"/>
    </source>
</evidence>
<dbReference type="SUPFAM" id="SSF48452">
    <property type="entry name" value="TPR-like"/>
    <property type="match status" value="2"/>
</dbReference>
<organism evidence="4 5">
    <name type="scientific">Flintibacter faecis</name>
    <dbReference type="NCBI Taxonomy" id="2763047"/>
    <lineage>
        <taxon>Bacteria</taxon>
        <taxon>Bacillati</taxon>
        <taxon>Bacillota</taxon>
        <taxon>Clostridia</taxon>
        <taxon>Eubacteriales</taxon>
        <taxon>Flintibacter</taxon>
    </lineage>
</organism>
<feature type="domain" description="Bacterial transcriptional activator" evidence="3">
    <location>
        <begin position="97"/>
        <end position="227"/>
    </location>
</feature>
<dbReference type="InterPro" id="IPR041664">
    <property type="entry name" value="AAA_16"/>
</dbReference>
<dbReference type="PANTHER" id="PTHR16305">
    <property type="entry name" value="TESTICULAR SOLUBLE ADENYLYL CYCLASE"/>
    <property type="match status" value="1"/>
</dbReference>
<comment type="caution">
    <text evidence="4">The sequence shown here is derived from an EMBL/GenBank/DDBJ whole genome shotgun (WGS) entry which is preliminary data.</text>
</comment>
<evidence type="ECO:0000256" key="2">
    <source>
        <dbReference type="ARBA" id="ARBA00022840"/>
    </source>
</evidence>
<dbReference type="GO" id="GO:0005524">
    <property type="term" value="F:ATP binding"/>
    <property type="evidence" value="ECO:0007669"/>
    <property type="project" value="UniProtKB-KW"/>
</dbReference>
<evidence type="ECO:0000256" key="1">
    <source>
        <dbReference type="ARBA" id="ARBA00022741"/>
    </source>
</evidence>
<dbReference type="SUPFAM" id="SSF52540">
    <property type="entry name" value="P-loop containing nucleoside triphosphate hydrolases"/>
    <property type="match status" value="1"/>
</dbReference>
<dbReference type="Gene3D" id="1.25.40.10">
    <property type="entry name" value="Tetratricopeptide repeat domain"/>
    <property type="match status" value="2"/>
</dbReference>
<accession>A0A8J6J6G2</accession>
<dbReference type="SMART" id="SM01043">
    <property type="entry name" value="BTAD"/>
    <property type="match status" value="1"/>
</dbReference>
<dbReference type="Proteomes" id="UP000602260">
    <property type="component" value="Unassembled WGS sequence"/>
</dbReference>
<dbReference type="GO" id="GO:0005737">
    <property type="term" value="C:cytoplasm"/>
    <property type="evidence" value="ECO:0007669"/>
    <property type="project" value="TreeGrafter"/>
</dbReference>
<dbReference type="RefSeq" id="WP_186878930.1">
    <property type="nucleotide sequence ID" value="NZ_JACOPN010000007.1"/>
</dbReference>
<keyword evidence="5" id="KW-1185">Reference proteome</keyword>
<dbReference type="PANTHER" id="PTHR16305:SF28">
    <property type="entry name" value="GUANYLATE CYCLASE DOMAIN-CONTAINING PROTEIN"/>
    <property type="match status" value="1"/>
</dbReference>
<name>A0A8J6J6G2_9FIRM</name>
<keyword evidence="1" id="KW-0547">Nucleotide-binding</keyword>
<dbReference type="Pfam" id="PF03704">
    <property type="entry name" value="BTAD"/>
    <property type="match status" value="1"/>
</dbReference>
<dbReference type="EMBL" id="JACOPN010000007">
    <property type="protein sequence ID" value="MBC5717747.1"/>
    <property type="molecule type" value="Genomic_DNA"/>
</dbReference>
<keyword evidence="2" id="KW-0067">ATP-binding</keyword>
<evidence type="ECO:0000313" key="4">
    <source>
        <dbReference type="EMBL" id="MBC5717747.1"/>
    </source>
</evidence>
<dbReference type="Gene3D" id="3.40.50.300">
    <property type="entry name" value="P-loop containing nucleotide triphosphate hydrolases"/>
    <property type="match status" value="1"/>
</dbReference>
<sequence>MAKLTAKLLGSPAVFLDGKKVAFSYRKADALLYYVLIRRRAARGEAAGLLWEEVDTAAALKNLRHAVYTIRKGLGFDIFTPGQNAALELDPAVDIRCDVWDLLEQGDLSAYAGEFLEGFSIPHAGMFDDWLQEQRGLLQTQYLKNLLAQEREALAQGDLTRAESLGTKYVHLDPLEESAAAALMEVYSAQKKYRKAIGVYHDLCKSLSEELSIAPLKETTALYYRIVNEWNSSTYRMEEQSYRLLLGKDTALRRLLALCNGSPAMRRTPCALVEGEAGVGKTYLLDHILSSYDFSDWAVCRGACYPSESHMPFAAWNSVMMDLAGELQTRQISVPGIYLTAAASIFPCLSVGADRGSGAEWDYRVQRDYHAAQESALMILSAAAKRAPLLLVFEDLHWMDKNSMELLSALLRRLRGMNLMVLCTKRVNAPDEIQNFVSAALRDGVMERYPIRGFTREETEQFIRHHLQQEPGASFIDQLYENTGGNALLLVQLLNTIQERPGLRSLPEDLDGAIRYRLEDLDTEQRRLLDLIAAFPDWAPFQALAAILKRDALELIYQCGELKQRMLIVQGEREGTLCYATAHERIRAAVTAQLEGRAGRIVYLRVAQYLEDQAQTGSFALYERLIRCYAAAGDRFKEFQYRVLSLDQYTGMYYAVLPTLTGDAAAAEERDVPGYFRHLEEELAVLRVCDTPQDQLDPLEDTLLLDQACCCIYEGQYDQGLAALDRLLRQGQRERDIGLLARAHLQYIYYGIQTWNLSVIREHLRAGMTLLTDRENTEEFGIYLRMEGVLHMMEGAYESSRQVLRRSIQVFQRLPRRGENCYDIHVAGAYNYMAEDDRMEGNYDQAFLNYDQAIRHNRSLGLYPGSAVFYTYYGVAAAQKGEDRIARSLFTYAAELYRSSREFSCRPIAMSWLAYYQAEDGDYDGAALALKDAFQVCGRIGSPWWLGVALYQCWRIRVLLDGRGEDQPRLRALWPESKREHCVQCLAQLNRLQPTVERTEMEQALAQLST</sequence>
<protein>
    <submittedName>
        <fullName evidence="4">AAA family ATPase</fullName>
    </submittedName>
</protein>
<evidence type="ECO:0000259" key="3">
    <source>
        <dbReference type="SMART" id="SM01043"/>
    </source>
</evidence>
<reference evidence="4" key="1">
    <citation type="submission" date="2020-08" db="EMBL/GenBank/DDBJ databases">
        <title>Genome public.</title>
        <authorList>
            <person name="Liu C."/>
            <person name="Sun Q."/>
        </authorList>
    </citation>
    <scope>NUCLEOTIDE SEQUENCE</scope>
    <source>
        <strain evidence="4">BX5</strain>
    </source>
</reference>
<proteinExistence type="predicted"/>
<gene>
    <name evidence="4" type="ORF">H8S55_10495</name>
</gene>
<dbReference type="InterPro" id="IPR005158">
    <property type="entry name" value="BTAD"/>
</dbReference>
<dbReference type="AlphaFoldDB" id="A0A8J6J6G2"/>
<dbReference type="InterPro" id="IPR011990">
    <property type="entry name" value="TPR-like_helical_dom_sf"/>
</dbReference>
<dbReference type="Gene3D" id="1.10.10.10">
    <property type="entry name" value="Winged helix-like DNA-binding domain superfamily/Winged helix DNA-binding domain"/>
    <property type="match status" value="1"/>
</dbReference>
<dbReference type="InterPro" id="IPR036388">
    <property type="entry name" value="WH-like_DNA-bd_sf"/>
</dbReference>
<dbReference type="InterPro" id="IPR027417">
    <property type="entry name" value="P-loop_NTPase"/>
</dbReference>
<dbReference type="GO" id="GO:0004016">
    <property type="term" value="F:adenylate cyclase activity"/>
    <property type="evidence" value="ECO:0007669"/>
    <property type="project" value="TreeGrafter"/>
</dbReference>
<dbReference type="Pfam" id="PF13191">
    <property type="entry name" value="AAA_16"/>
    <property type="match status" value="1"/>
</dbReference>